<dbReference type="EMBL" id="AB737828">
    <property type="protein sequence ID" value="BAM94854.1"/>
    <property type="molecule type" value="Genomic_DNA"/>
</dbReference>
<feature type="transmembrane region" description="Helical" evidence="5">
    <location>
        <begin position="12"/>
        <end position="31"/>
    </location>
</feature>
<keyword evidence="3 5" id="KW-1133">Transmembrane helix</keyword>
<dbReference type="PANTHER" id="PTHR43424:SF1">
    <property type="entry name" value="LOCUS PUTATIVE PROTEIN 1-RELATED"/>
    <property type="match status" value="1"/>
</dbReference>
<evidence type="ECO:0000256" key="4">
    <source>
        <dbReference type="ARBA" id="ARBA00023136"/>
    </source>
</evidence>
<keyword evidence="4 5" id="KW-0472">Membrane</keyword>
<reference evidence="6" key="1">
    <citation type="journal article" date="2013" name="Appl. Environ. Microbiol.">
        <title>Genetic analysis of capsular polysaccharide synthesis gene clusters from all serotypes of Streptococcus suis: potential mechanisms for generation of capsular variation.</title>
        <authorList>
            <person name="Okura M."/>
            <person name="Takamatsu D."/>
            <person name="Maruyama F."/>
            <person name="Nozawa T."/>
            <person name="Nakagawa I."/>
            <person name="Osaki M."/>
            <person name="Sekizaki T."/>
            <person name="Gottschalk M."/>
            <person name="Kumagai Y."/>
            <person name="Hamada S."/>
        </authorList>
    </citation>
    <scope>NUCLEOTIDE SEQUENCE</scope>
    <source>
        <strain evidence="6">88-1861</strain>
    </source>
</reference>
<feature type="transmembrane region" description="Helical" evidence="5">
    <location>
        <begin position="416"/>
        <end position="437"/>
    </location>
</feature>
<feature type="transmembrane region" description="Helical" evidence="5">
    <location>
        <begin position="87"/>
        <end position="108"/>
    </location>
</feature>
<feature type="transmembrane region" description="Helical" evidence="5">
    <location>
        <begin position="43"/>
        <end position="66"/>
    </location>
</feature>
<dbReference type="GO" id="GO:0016020">
    <property type="term" value="C:membrane"/>
    <property type="evidence" value="ECO:0007669"/>
    <property type="project" value="UniProtKB-SubCell"/>
</dbReference>
<evidence type="ECO:0000256" key="5">
    <source>
        <dbReference type="SAM" id="Phobius"/>
    </source>
</evidence>
<organism evidence="6">
    <name type="scientific">Streptococcus suis</name>
    <dbReference type="NCBI Taxonomy" id="1307"/>
    <lineage>
        <taxon>Bacteria</taxon>
        <taxon>Bacillati</taxon>
        <taxon>Bacillota</taxon>
        <taxon>Bacilli</taxon>
        <taxon>Lactobacillales</taxon>
        <taxon>Streptococcaceae</taxon>
        <taxon>Streptococcus</taxon>
    </lineage>
</organism>
<feature type="transmembrane region" description="Helical" evidence="5">
    <location>
        <begin position="114"/>
        <end position="135"/>
    </location>
</feature>
<feature type="transmembrane region" description="Helical" evidence="5">
    <location>
        <begin position="170"/>
        <end position="191"/>
    </location>
</feature>
<feature type="transmembrane region" description="Helical" evidence="5">
    <location>
        <begin position="328"/>
        <end position="350"/>
    </location>
</feature>
<keyword evidence="2 5" id="KW-0812">Transmembrane</keyword>
<dbReference type="InterPro" id="IPR052556">
    <property type="entry name" value="PolySynth_Transporter"/>
</dbReference>
<evidence type="ECO:0000256" key="3">
    <source>
        <dbReference type="ARBA" id="ARBA00022989"/>
    </source>
</evidence>
<evidence type="ECO:0000313" key="6">
    <source>
        <dbReference type="EMBL" id="BAM94854.1"/>
    </source>
</evidence>
<dbReference type="CDD" id="cd13128">
    <property type="entry name" value="MATE_Wzx_like"/>
    <property type="match status" value="1"/>
</dbReference>
<feature type="transmembrane region" description="Helical" evidence="5">
    <location>
        <begin position="147"/>
        <end position="164"/>
    </location>
</feature>
<dbReference type="Pfam" id="PF01943">
    <property type="entry name" value="Polysacc_synt"/>
    <property type="match status" value="1"/>
</dbReference>
<feature type="transmembrane region" description="Helical" evidence="5">
    <location>
        <begin position="249"/>
        <end position="268"/>
    </location>
</feature>
<dbReference type="PANTHER" id="PTHR43424">
    <property type="entry name" value="LOCUS PUTATIVE PROTEIN 1-RELATED"/>
    <property type="match status" value="1"/>
</dbReference>
<accession>M1VJY8</accession>
<dbReference type="InterPro" id="IPR002797">
    <property type="entry name" value="Polysacc_synth"/>
</dbReference>
<gene>
    <name evidence="6" type="primary">cps22N</name>
</gene>
<feature type="transmembrane region" description="Helical" evidence="5">
    <location>
        <begin position="443"/>
        <end position="463"/>
    </location>
</feature>
<evidence type="ECO:0000256" key="1">
    <source>
        <dbReference type="ARBA" id="ARBA00004141"/>
    </source>
</evidence>
<evidence type="ECO:0000256" key="2">
    <source>
        <dbReference type="ARBA" id="ARBA00022692"/>
    </source>
</evidence>
<feature type="transmembrane region" description="Helical" evidence="5">
    <location>
        <begin position="289"/>
        <end position="316"/>
    </location>
</feature>
<name>M1VJY8_STRSU</name>
<feature type="transmembrane region" description="Helical" evidence="5">
    <location>
        <begin position="357"/>
        <end position="376"/>
    </location>
</feature>
<protein>
    <submittedName>
        <fullName evidence="6">Capsular polysaccharide repeat unit transporter</fullName>
    </submittedName>
</protein>
<sequence>MANNNYKKNTIYNIIKSCSTILFPLITFPYISRVLEAENIGKVNFSNSIVSYFALFASLGITTYAVREVSYYRNDLEKLEEISSEIFSINLITTFISYALLLVTLFLFPNLEGYNALIIIQSTSIFLTTLGADWLNTAMEDFRYITIRTFSFQLLALILMFIFVRTPKDYIIYAMISVISSSGGNIANYFYRKKYCNIRFTKKLNLSKHLSPIITLFGMILAQQVFVNSDTTIIGIIKGNYEVGLYSTSVKIYSIASTLLSSLFWVVLPKLSASFRKKDFGSINSTLKFVTGFTATIGFPVVIGMFMLSSEIIYLIAGSEYLPATSALQVLSISLLFSLFWGVVMNMLLLPEGREKICLLACSVSAILNITFNFIFIPQFGFIAAAYTTALSQLVGLLICAPFVNKRVIFYLPRNFLFSIAIGSVSVVAVIIVLRMVVLNKVLIFFLSVIFSVIIYFIIQVTLKNYWVLDFFQTSILKNIKNKRNY</sequence>
<dbReference type="AlphaFoldDB" id="M1VJY8"/>
<feature type="transmembrane region" description="Helical" evidence="5">
    <location>
        <begin position="212"/>
        <end position="237"/>
    </location>
</feature>
<proteinExistence type="predicted"/>
<feature type="transmembrane region" description="Helical" evidence="5">
    <location>
        <begin position="382"/>
        <end position="404"/>
    </location>
</feature>
<comment type="subcellular location">
    <subcellularLocation>
        <location evidence="1">Membrane</location>
        <topology evidence="1">Multi-pass membrane protein</topology>
    </subcellularLocation>
</comment>